<comment type="caution">
    <text evidence="1">The sequence shown here is derived from an EMBL/GenBank/DDBJ whole genome shotgun (WGS) entry which is preliminary data.</text>
</comment>
<dbReference type="RefSeq" id="WP_189108359.1">
    <property type="nucleotide sequence ID" value="NZ_BMMV01000010.1"/>
</dbReference>
<evidence type="ECO:0000313" key="1">
    <source>
        <dbReference type="EMBL" id="GGK00190.1"/>
    </source>
</evidence>
<dbReference type="InterPro" id="IPR046038">
    <property type="entry name" value="DUF5996"/>
</dbReference>
<accession>A0ABQ2E908</accession>
<evidence type="ECO:0008006" key="3">
    <source>
        <dbReference type="Google" id="ProtNLM"/>
    </source>
</evidence>
<dbReference type="EMBL" id="BMMV01000010">
    <property type="protein sequence ID" value="GGK00190.1"/>
    <property type="molecule type" value="Genomic_DNA"/>
</dbReference>
<evidence type="ECO:0000313" key="2">
    <source>
        <dbReference type="Proteomes" id="UP000660265"/>
    </source>
</evidence>
<dbReference type="Pfam" id="PF19459">
    <property type="entry name" value="DUF5996"/>
    <property type="match status" value="1"/>
</dbReference>
<name>A0ABQ2E908_9ACTN</name>
<protein>
    <recommendedName>
        <fullName evidence="3">Ava_C0101 and related proteins</fullName>
    </recommendedName>
</protein>
<dbReference type="Proteomes" id="UP000660265">
    <property type="component" value="Unassembled WGS sequence"/>
</dbReference>
<proteinExistence type="predicted"/>
<sequence>MTPTDVEKQLGWPRLRLDEWAETRDTLHMWMQIVGKVRLAHTPLINHWWAVALYPTPRGLSTSGIPYGRGMFDIEFDFVDHRLLMRESSGGQREFALRSMPVAEFYDRVMDSLREIGVTSAIQNHPNEVEVAVNFTEDFEHRVYDPSPVHRFWLQLLQAHRGFTDFRSYFGGKVSPVHFFWGAMDLACTRYSGRTAPTHPGGAPNCGDWVMVEGYSGELSSCGFWPGGGEEGAFYSYAYPEPLGYSDTPVSPPEAYYSHEEHEFLLPYEAVRRSDDPDRTLAAFLHSTYEAAAERGDWDRAALELDPQRWATEQGRARRDVRRPAGG</sequence>
<reference evidence="2" key="1">
    <citation type="journal article" date="2019" name="Int. J. Syst. Evol. Microbiol.">
        <title>The Global Catalogue of Microorganisms (GCM) 10K type strain sequencing project: providing services to taxonomists for standard genome sequencing and annotation.</title>
        <authorList>
            <consortium name="The Broad Institute Genomics Platform"/>
            <consortium name="The Broad Institute Genome Sequencing Center for Infectious Disease"/>
            <person name="Wu L."/>
            <person name="Ma J."/>
        </authorList>
    </citation>
    <scope>NUCLEOTIDE SEQUENCE [LARGE SCALE GENOMIC DNA]</scope>
    <source>
        <strain evidence="2">CGMCC 4.7275</strain>
    </source>
</reference>
<organism evidence="1 2">
    <name type="scientific">Streptomyces camponoticapitis</name>
    <dbReference type="NCBI Taxonomy" id="1616125"/>
    <lineage>
        <taxon>Bacteria</taxon>
        <taxon>Bacillati</taxon>
        <taxon>Actinomycetota</taxon>
        <taxon>Actinomycetes</taxon>
        <taxon>Kitasatosporales</taxon>
        <taxon>Streptomycetaceae</taxon>
        <taxon>Streptomyces</taxon>
    </lineage>
</organism>
<gene>
    <name evidence="1" type="ORF">GCM10011583_34510</name>
</gene>
<keyword evidence="2" id="KW-1185">Reference proteome</keyword>